<reference evidence="1 2" key="1">
    <citation type="submission" date="2024-01" db="EMBL/GenBank/DDBJ databases">
        <title>The genomes of 5 underutilized Papilionoideae crops provide insights into root nodulation and disease resistanc.</title>
        <authorList>
            <person name="Jiang F."/>
        </authorList>
    </citation>
    <scope>NUCLEOTIDE SEQUENCE [LARGE SCALE GENOMIC DNA]</scope>
    <source>
        <strain evidence="1">JINMINGXINNONG_FW02</strain>
        <tissue evidence="1">Leaves</tissue>
    </source>
</reference>
<dbReference type="Proteomes" id="UP001374584">
    <property type="component" value="Unassembled WGS sequence"/>
</dbReference>
<comment type="caution">
    <text evidence="1">The sequence shown here is derived from an EMBL/GenBank/DDBJ whole genome shotgun (WGS) entry which is preliminary data.</text>
</comment>
<proteinExistence type="predicted"/>
<dbReference type="EMBL" id="JAYMYR010000009">
    <property type="protein sequence ID" value="KAK7341928.1"/>
    <property type="molecule type" value="Genomic_DNA"/>
</dbReference>
<keyword evidence="2" id="KW-1185">Reference proteome</keyword>
<name>A0AAN9QSS2_PHACN</name>
<dbReference type="AlphaFoldDB" id="A0AAN9QSS2"/>
<evidence type="ECO:0000313" key="1">
    <source>
        <dbReference type="EMBL" id="KAK7341928.1"/>
    </source>
</evidence>
<protein>
    <submittedName>
        <fullName evidence="1">Uncharacterized protein</fullName>
    </submittedName>
</protein>
<evidence type="ECO:0000313" key="2">
    <source>
        <dbReference type="Proteomes" id="UP001374584"/>
    </source>
</evidence>
<organism evidence="1 2">
    <name type="scientific">Phaseolus coccineus</name>
    <name type="common">Scarlet runner bean</name>
    <name type="synonym">Phaseolus multiflorus</name>
    <dbReference type="NCBI Taxonomy" id="3886"/>
    <lineage>
        <taxon>Eukaryota</taxon>
        <taxon>Viridiplantae</taxon>
        <taxon>Streptophyta</taxon>
        <taxon>Embryophyta</taxon>
        <taxon>Tracheophyta</taxon>
        <taxon>Spermatophyta</taxon>
        <taxon>Magnoliopsida</taxon>
        <taxon>eudicotyledons</taxon>
        <taxon>Gunneridae</taxon>
        <taxon>Pentapetalae</taxon>
        <taxon>rosids</taxon>
        <taxon>fabids</taxon>
        <taxon>Fabales</taxon>
        <taxon>Fabaceae</taxon>
        <taxon>Papilionoideae</taxon>
        <taxon>50 kb inversion clade</taxon>
        <taxon>NPAAA clade</taxon>
        <taxon>indigoferoid/millettioid clade</taxon>
        <taxon>Phaseoleae</taxon>
        <taxon>Phaseolus</taxon>
    </lineage>
</organism>
<sequence length="183" mass="19869">MKVLTEHSIDGQKAGAKDDSLDYPMVSSQSMGSSRLKSSGQCLCIIQKLLRSGRVVASQVKGGGQSNHGVLFCGGKFQLGEKLSCLPSDIYTPHLWKHGLGMDLGDERRNVVNWSISSYPYLRLEARMSLAGLTSLAFDSICCAVDDLFSDYALKRVDTRKNEVGLHKGLDGFSGAGFNNAFK</sequence>
<accession>A0AAN9QSS2</accession>
<gene>
    <name evidence="1" type="ORF">VNO80_24869</name>
</gene>